<dbReference type="InterPro" id="IPR001608">
    <property type="entry name" value="Ala_racemase_N"/>
</dbReference>
<dbReference type="Pfam" id="PF01168">
    <property type="entry name" value="Ala_racemase_N"/>
    <property type="match status" value="1"/>
</dbReference>
<dbReference type="GO" id="GO:0030170">
    <property type="term" value="F:pyridoxal phosphate binding"/>
    <property type="evidence" value="ECO:0007669"/>
    <property type="project" value="UniProtKB-UniRule"/>
</dbReference>
<dbReference type="InterPro" id="IPR011078">
    <property type="entry name" value="PyrdxlP_homeostasis"/>
</dbReference>
<evidence type="ECO:0000256" key="1">
    <source>
        <dbReference type="ARBA" id="ARBA00022898"/>
    </source>
</evidence>
<dbReference type="Proteomes" id="UP001139502">
    <property type="component" value="Unassembled WGS sequence"/>
</dbReference>
<feature type="modified residue" description="N6-(pyridoxal phosphate)lysine" evidence="2 3">
    <location>
        <position position="50"/>
    </location>
</feature>
<dbReference type="EMBL" id="JANAFB010000010">
    <property type="protein sequence ID" value="MCP3425532.1"/>
    <property type="molecule type" value="Genomic_DNA"/>
</dbReference>
<sequence length="264" mass="28125">MDELRCEPFRARELTQAYRRIEGEVAAEAARVDPQIRPADLGVELLPVTKFFPASDVAALYDAGVRVAGENRDQEASAKAARLAASGRPDLRWHYIGQLQTNKAKSVVSYATSIHSVDRRSLVDALAKAYRRRIEAFEAGEAPAPPAHAHGGLECLLQVNLEEGAEGRGGAAPGELAQLADAVEAAEGLRLGGLMAVAPLGAEPGPSFERLWELSQRLREDHPRARHISAGMSGDWAEAIGWGSTRVRLGSSIMGPRPAGPGGA</sequence>
<evidence type="ECO:0000259" key="5">
    <source>
        <dbReference type="Pfam" id="PF01168"/>
    </source>
</evidence>
<organism evidence="6 7">
    <name type="scientific">Rothia santali</name>
    <dbReference type="NCBI Taxonomy" id="2949643"/>
    <lineage>
        <taxon>Bacteria</taxon>
        <taxon>Bacillati</taxon>
        <taxon>Actinomycetota</taxon>
        <taxon>Actinomycetes</taxon>
        <taxon>Micrococcales</taxon>
        <taxon>Micrococcaceae</taxon>
        <taxon>Rothia</taxon>
    </lineage>
</organism>
<comment type="function">
    <text evidence="2">Pyridoxal 5'-phosphate (PLP)-binding protein, which is involved in PLP homeostasis.</text>
</comment>
<name>A0A9X2HD67_9MICC</name>
<dbReference type="Gene3D" id="3.20.20.10">
    <property type="entry name" value="Alanine racemase"/>
    <property type="match status" value="1"/>
</dbReference>
<evidence type="ECO:0000256" key="4">
    <source>
        <dbReference type="RuleBase" id="RU004514"/>
    </source>
</evidence>
<gene>
    <name evidence="6" type="ORF">NBM05_05760</name>
</gene>
<keyword evidence="1 2" id="KW-0663">Pyridoxal phosphate</keyword>
<evidence type="ECO:0000313" key="6">
    <source>
        <dbReference type="EMBL" id="MCP3425532.1"/>
    </source>
</evidence>
<dbReference type="CDD" id="cd00635">
    <property type="entry name" value="PLPDE_III_YBL036c_like"/>
    <property type="match status" value="1"/>
</dbReference>
<comment type="similarity">
    <text evidence="2 4">Belongs to the pyridoxal phosphate-binding protein YggS/PROSC family.</text>
</comment>
<proteinExistence type="inferred from homology"/>
<comment type="cofactor">
    <cofactor evidence="3">
        <name>pyridoxal 5'-phosphate</name>
        <dbReference type="ChEBI" id="CHEBI:597326"/>
    </cofactor>
</comment>
<evidence type="ECO:0000313" key="7">
    <source>
        <dbReference type="Proteomes" id="UP001139502"/>
    </source>
</evidence>
<accession>A0A9X2HD67</accession>
<dbReference type="InterPro" id="IPR029066">
    <property type="entry name" value="PLP-binding_barrel"/>
</dbReference>
<comment type="caution">
    <text evidence="6">The sequence shown here is derived from an EMBL/GenBank/DDBJ whole genome shotgun (WGS) entry which is preliminary data.</text>
</comment>
<dbReference type="HAMAP" id="MF_02087">
    <property type="entry name" value="PLP_homeostasis"/>
    <property type="match status" value="1"/>
</dbReference>
<dbReference type="PANTHER" id="PTHR10146:SF14">
    <property type="entry name" value="PYRIDOXAL PHOSPHATE HOMEOSTASIS PROTEIN"/>
    <property type="match status" value="1"/>
</dbReference>
<protein>
    <recommendedName>
        <fullName evidence="2">Pyridoxal phosphate homeostasis protein</fullName>
        <shortName evidence="2">PLP homeostasis protein</shortName>
    </recommendedName>
</protein>
<reference evidence="6" key="1">
    <citation type="submission" date="2022-06" db="EMBL/GenBank/DDBJ databases">
        <title>Rothia sp. isolated from sandalwood seedling.</title>
        <authorList>
            <person name="Tuikhar N."/>
            <person name="Kirdat K."/>
            <person name="Thorat V."/>
            <person name="Swetha P."/>
            <person name="Padma S."/>
            <person name="Sundararaj R."/>
            <person name="Yadav A."/>
        </authorList>
    </citation>
    <scope>NUCLEOTIDE SEQUENCE</scope>
    <source>
        <strain evidence="6">AR01</strain>
    </source>
</reference>
<evidence type="ECO:0000256" key="2">
    <source>
        <dbReference type="HAMAP-Rule" id="MF_02087"/>
    </source>
</evidence>
<dbReference type="SUPFAM" id="SSF51419">
    <property type="entry name" value="PLP-binding barrel"/>
    <property type="match status" value="1"/>
</dbReference>
<dbReference type="PIRSF" id="PIRSF004848">
    <property type="entry name" value="YBL036c_PLPDEIII"/>
    <property type="match status" value="1"/>
</dbReference>
<dbReference type="PANTHER" id="PTHR10146">
    <property type="entry name" value="PROLINE SYNTHETASE CO-TRANSCRIBED BACTERIAL HOMOLOG PROTEIN"/>
    <property type="match status" value="1"/>
</dbReference>
<feature type="domain" description="Alanine racemase N-terminal" evidence="5">
    <location>
        <begin position="44"/>
        <end position="258"/>
    </location>
</feature>
<keyword evidence="7" id="KW-1185">Reference proteome</keyword>
<evidence type="ECO:0000256" key="3">
    <source>
        <dbReference type="PIRSR" id="PIRSR004848-1"/>
    </source>
</evidence>
<dbReference type="AlphaFoldDB" id="A0A9X2HD67"/>
<dbReference type="NCBIfam" id="TIGR00044">
    <property type="entry name" value="YggS family pyridoxal phosphate-dependent enzyme"/>
    <property type="match status" value="1"/>
</dbReference>